<reference evidence="1 2" key="1">
    <citation type="submission" date="2014-04" db="EMBL/GenBank/DDBJ databases">
        <authorList>
            <consortium name="DOE Joint Genome Institute"/>
            <person name="Kuo A."/>
            <person name="Kohler A."/>
            <person name="Jargeat P."/>
            <person name="Nagy L.G."/>
            <person name="Floudas D."/>
            <person name="Copeland A."/>
            <person name="Barry K.W."/>
            <person name="Cichocki N."/>
            <person name="Veneault-Fourrey C."/>
            <person name="LaButti K."/>
            <person name="Lindquist E.A."/>
            <person name="Lipzen A."/>
            <person name="Lundell T."/>
            <person name="Morin E."/>
            <person name="Murat C."/>
            <person name="Sun H."/>
            <person name="Tunlid A."/>
            <person name="Henrissat B."/>
            <person name="Grigoriev I.V."/>
            <person name="Hibbett D.S."/>
            <person name="Martin F."/>
            <person name="Nordberg H.P."/>
            <person name="Cantor M.N."/>
            <person name="Hua S.X."/>
        </authorList>
    </citation>
    <scope>NUCLEOTIDE SEQUENCE [LARGE SCALE GENOMIC DNA]</scope>
    <source>
        <strain evidence="1 2">Ve08.2h10</strain>
    </source>
</reference>
<sequence length="67" mass="7269">MPSSSPSHPLPAINSAQTSGRALRIWMGVLKVQESIGTIPETLRNLLEPLGLKSSPSPPHRLLIYIL</sequence>
<reference evidence="2" key="2">
    <citation type="submission" date="2015-01" db="EMBL/GenBank/DDBJ databases">
        <title>Evolutionary Origins and Diversification of the Mycorrhizal Mutualists.</title>
        <authorList>
            <consortium name="DOE Joint Genome Institute"/>
            <consortium name="Mycorrhizal Genomics Consortium"/>
            <person name="Kohler A."/>
            <person name="Kuo A."/>
            <person name="Nagy L.G."/>
            <person name="Floudas D."/>
            <person name="Copeland A."/>
            <person name="Barry K.W."/>
            <person name="Cichocki N."/>
            <person name="Veneault-Fourrey C."/>
            <person name="LaButti K."/>
            <person name="Lindquist E.A."/>
            <person name="Lipzen A."/>
            <person name="Lundell T."/>
            <person name="Morin E."/>
            <person name="Murat C."/>
            <person name="Riley R."/>
            <person name="Ohm R."/>
            <person name="Sun H."/>
            <person name="Tunlid A."/>
            <person name="Henrissat B."/>
            <person name="Grigoriev I.V."/>
            <person name="Hibbett D.S."/>
            <person name="Martin F."/>
        </authorList>
    </citation>
    <scope>NUCLEOTIDE SEQUENCE [LARGE SCALE GENOMIC DNA]</scope>
    <source>
        <strain evidence="2">Ve08.2h10</strain>
    </source>
</reference>
<gene>
    <name evidence="1" type="ORF">PAXRUDRAFT_19002</name>
</gene>
<keyword evidence="2" id="KW-1185">Reference proteome</keyword>
<dbReference type="InParanoid" id="A0A0D0D5X2"/>
<accession>A0A0D0D5X2</accession>
<organism evidence="1 2">
    <name type="scientific">Paxillus rubicundulus Ve08.2h10</name>
    <dbReference type="NCBI Taxonomy" id="930991"/>
    <lineage>
        <taxon>Eukaryota</taxon>
        <taxon>Fungi</taxon>
        <taxon>Dikarya</taxon>
        <taxon>Basidiomycota</taxon>
        <taxon>Agaricomycotina</taxon>
        <taxon>Agaricomycetes</taxon>
        <taxon>Agaricomycetidae</taxon>
        <taxon>Boletales</taxon>
        <taxon>Paxilineae</taxon>
        <taxon>Paxillaceae</taxon>
        <taxon>Paxillus</taxon>
    </lineage>
</organism>
<dbReference type="AlphaFoldDB" id="A0A0D0D5X2"/>
<dbReference type="EMBL" id="KN828111">
    <property type="protein sequence ID" value="KIK75439.1"/>
    <property type="molecule type" value="Genomic_DNA"/>
</dbReference>
<evidence type="ECO:0000313" key="2">
    <source>
        <dbReference type="Proteomes" id="UP000054538"/>
    </source>
</evidence>
<name>A0A0D0D5X2_9AGAM</name>
<dbReference type="HOGENOM" id="CLU_2813138_0_0_1"/>
<proteinExistence type="predicted"/>
<evidence type="ECO:0000313" key="1">
    <source>
        <dbReference type="EMBL" id="KIK75439.1"/>
    </source>
</evidence>
<protein>
    <submittedName>
        <fullName evidence="1">Uncharacterized protein</fullName>
    </submittedName>
</protein>
<dbReference type="Proteomes" id="UP000054538">
    <property type="component" value="Unassembled WGS sequence"/>
</dbReference>